<dbReference type="Gramene" id="CDF36019">
    <property type="protein sequence ID" value="CDF36019"/>
    <property type="gene ID" value="CHC_T00004438001"/>
</dbReference>
<evidence type="ECO:0000313" key="1">
    <source>
        <dbReference type="EMBL" id="CDF36019.1"/>
    </source>
</evidence>
<evidence type="ECO:0000313" key="2">
    <source>
        <dbReference type="Proteomes" id="UP000012073"/>
    </source>
</evidence>
<organism evidence="1 2">
    <name type="scientific">Chondrus crispus</name>
    <name type="common">Carrageen Irish moss</name>
    <name type="synonym">Polymorpha crispa</name>
    <dbReference type="NCBI Taxonomy" id="2769"/>
    <lineage>
        <taxon>Eukaryota</taxon>
        <taxon>Rhodophyta</taxon>
        <taxon>Florideophyceae</taxon>
        <taxon>Rhodymeniophycidae</taxon>
        <taxon>Gigartinales</taxon>
        <taxon>Gigartinaceae</taxon>
        <taxon>Chondrus</taxon>
    </lineage>
</organism>
<dbReference type="RefSeq" id="XP_005715838.1">
    <property type="nucleotide sequence ID" value="XM_005715781.1"/>
</dbReference>
<proteinExistence type="predicted"/>
<accession>R7QD89</accession>
<dbReference type="KEGG" id="ccp:CHC_T00004438001"/>
<dbReference type="EMBL" id="HG001756">
    <property type="protein sequence ID" value="CDF36019.1"/>
    <property type="molecule type" value="Genomic_DNA"/>
</dbReference>
<name>R7QD89_CHOCR</name>
<dbReference type="AlphaFoldDB" id="R7QD89"/>
<dbReference type="GeneID" id="17323551"/>
<reference evidence="2" key="1">
    <citation type="journal article" date="2013" name="Proc. Natl. Acad. Sci. U.S.A.">
        <title>Genome structure and metabolic features in the red seaweed Chondrus crispus shed light on evolution of the Archaeplastida.</title>
        <authorList>
            <person name="Collen J."/>
            <person name="Porcel B."/>
            <person name="Carre W."/>
            <person name="Ball S.G."/>
            <person name="Chaparro C."/>
            <person name="Tonon T."/>
            <person name="Barbeyron T."/>
            <person name="Michel G."/>
            <person name="Noel B."/>
            <person name="Valentin K."/>
            <person name="Elias M."/>
            <person name="Artiguenave F."/>
            <person name="Arun A."/>
            <person name="Aury J.M."/>
            <person name="Barbosa-Neto J.F."/>
            <person name="Bothwell J.H."/>
            <person name="Bouget F.Y."/>
            <person name="Brillet L."/>
            <person name="Cabello-Hurtado F."/>
            <person name="Capella-Gutierrez S."/>
            <person name="Charrier B."/>
            <person name="Cladiere L."/>
            <person name="Cock J.M."/>
            <person name="Coelho S.M."/>
            <person name="Colleoni C."/>
            <person name="Czjzek M."/>
            <person name="Da Silva C."/>
            <person name="Delage L."/>
            <person name="Denoeud F."/>
            <person name="Deschamps P."/>
            <person name="Dittami S.M."/>
            <person name="Gabaldon T."/>
            <person name="Gachon C.M."/>
            <person name="Groisillier A."/>
            <person name="Herve C."/>
            <person name="Jabbari K."/>
            <person name="Katinka M."/>
            <person name="Kloareg B."/>
            <person name="Kowalczyk N."/>
            <person name="Labadie K."/>
            <person name="Leblanc C."/>
            <person name="Lopez P.J."/>
            <person name="McLachlan D.H."/>
            <person name="Meslet-Cladiere L."/>
            <person name="Moustafa A."/>
            <person name="Nehr Z."/>
            <person name="Nyvall Collen P."/>
            <person name="Panaud O."/>
            <person name="Partensky F."/>
            <person name="Poulain J."/>
            <person name="Rensing S.A."/>
            <person name="Rousvoal S."/>
            <person name="Samson G."/>
            <person name="Symeonidi A."/>
            <person name="Weissenbach J."/>
            <person name="Zambounis A."/>
            <person name="Wincker P."/>
            <person name="Boyen C."/>
        </authorList>
    </citation>
    <scope>NUCLEOTIDE SEQUENCE [LARGE SCALE GENOMIC DNA]</scope>
    <source>
        <strain evidence="2">cv. Stackhouse</strain>
    </source>
</reference>
<keyword evidence="2" id="KW-1185">Reference proteome</keyword>
<protein>
    <submittedName>
        <fullName evidence="1">Uncharacterized protein</fullName>
    </submittedName>
</protein>
<sequence>MVGVILGETQVFKMLSKRVIFERQEGARSMIERWQVFYRQTVAATALEGGNSRCGRVRR</sequence>
<gene>
    <name evidence="1" type="ORF">CHC_T00004438001</name>
</gene>
<dbReference type="Proteomes" id="UP000012073">
    <property type="component" value="Unassembled WGS sequence"/>
</dbReference>